<accession>A0AB73NEG9</accession>
<evidence type="ECO:0000313" key="1">
    <source>
        <dbReference type="EMBL" id="ONF93292.1"/>
    </source>
</evidence>
<gene>
    <name evidence="1" type="ORF">BWD14_09110</name>
</gene>
<sequence length="60" mass="6968">MIRKIFRKFPHSENVIFGAFAILGHLYEIDFSSYDSRKTATSCRDLILRSLSLDFIKVSL</sequence>
<name>A0AB73NEG9_9LEPT</name>
<dbReference type="EMBL" id="MTSU01000006">
    <property type="protein sequence ID" value="ONF93292.1"/>
    <property type="molecule type" value="Genomic_DNA"/>
</dbReference>
<proteinExistence type="predicted"/>
<dbReference type="Proteomes" id="UP000189337">
    <property type="component" value="Unassembled WGS sequence"/>
</dbReference>
<evidence type="ECO:0000313" key="2">
    <source>
        <dbReference type="Proteomes" id="UP000189337"/>
    </source>
</evidence>
<organism evidence="1 2">
    <name type="scientific">Leptospira santarosai</name>
    <dbReference type="NCBI Taxonomy" id="28183"/>
    <lineage>
        <taxon>Bacteria</taxon>
        <taxon>Pseudomonadati</taxon>
        <taxon>Spirochaetota</taxon>
        <taxon>Spirochaetia</taxon>
        <taxon>Leptospirales</taxon>
        <taxon>Leptospiraceae</taxon>
        <taxon>Leptospira</taxon>
    </lineage>
</organism>
<dbReference type="AlphaFoldDB" id="A0AB73NEG9"/>
<comment type="caution">
    <text evidence="1">The sequence shown here is derived from an EMBL/GenBank/DDBJ whole genome shotgun (WGS) entry which is preliminary data.</text>
</comment>
<reference evidence="1 2" key="1">
    <citation type="submission" date="2017-01" db="EMBL/GenBank/DDBJ databases">
        <title>Comparative genomic analysis of Brazilian Leptospira santarosai.</title>
        <authorList>
            <person name="Moreno L.Z."/>
            <person name="Miraglia F."/>
            <person name="Kremer F.S."/>
            <person name="Eslabao M.R."/>
            <person name="Lilenbaum W."/>
            <person name="Dellagostin O.A."/>
            <person name="Moreno A.M."/>
        </authorList>
    </citation>
    <scope>NUCLEOTIDE SEQUENCE [LARGE SCALE GENOMIC DNA]</scope>
    <source>
        <strain evidence="1 2">M52/8-19</strain>
    </source>
</reference>
<protein>
    <submittedName>
        <fullName evidence="1">Uncharacterized protein</fullName>
    </submittedName>
</protein>